<keyword evidence="1" id="KW-0472">Membrane</keyword>
<keyword evidence="1" id="KW-0812">Transmembrane</keyword>
<proteinExistence type="predicted"/>
<dbReference type="RefSeq" id="WP_101641852.1">
    <property type="nucleotide sequence ID" value="NZ_FXZE01000002.1"/>
</dbReference>
<evidence type="ECO:0000313" key="2">
    <source>
        <dbReference type="EMBL" id="SMX71698.1"/>
    </source>
</evidence>
<keyword evidence="1" id="KW-1133">Transmembrane helix</keyword>
<organism evidence="2 3">
    <name type="scientific">Brevibacterium antiquum</name>
    <dbReference type="NCBI Taxonomy" id="234835"/>
    <lineage>
        <taxon>Bacteria</taxon>
        <taxon>Bacillati</taxon>
        <taxon>Actinomycetota</taxon>
        <taxon>Actinomycetes</taxon>
        <taxon>Micrococcales</taxon>
        <taxon>Brevibacteriaceae</taxon>
        <taxon>Brevibacterium</taxon>
    </lineage>
</organism>
<feature type="transmembrane region" description="Helical" evidence="1">
    <location>
        <begin position="12"/>
        <end position="28"/>
    </location>
</feature>
<sequence length="93" mass="10399">MSSHRPWYRTPWVLAACGVGLLLFWFALKWLTNQSDTDAGAGRSHAGTNAADPVGRSDVFWAGPADILFWVAMVLIAMAVSVRIWRLVRRIRS</sequence>
<reference evidence="3" key="1">
    <citation type="submission" date="2017-03" db="EMBL/GenBank/DDBJ databases">
        <authorList>
            <person name="Monnet C."/>
        </authorList>
    </citation>
    <scope>NUCLEOTIDE SEQUENCE [LARGE SCALE GENOMIC DNA]</scope>
    <source>
        <strain evidence="3">P10</strain>
    </source>
</reference>
<gene>
    <name evidence="2" type="ORF">BANT10_00719</name>
</gene>
<feature type="transmembrane region" description="Helical" evidence="1">
    <location>
        <begin position="67"/>
        <end position="85"/>
    </location>
</feature>
<accession>A0A2H1I931</accession>
<evidence type="ECO:0000256" key="1">
    <source>
        <dbReference type="SAM" id="Phobius"/>
    </source>
</evidence>
<keyword evidence="3" id="KW-1185">Reference proteome</keyword>
<dbReference type="EMBL" id="FXZE01000002">
    <property type="protein sequence ID" value="SMX71698.1"/>
    <property type="molecule type" value="Genomic_DNA"/>
</dbReference>
<dbReference type="AlphaFoldDB" id="A0A2H1I931"/>
<dbReference type="Proteomes" id="UP000234342">
    <property type="component" value="Unassembled WGS sequence"/>
</dbReference>
<name>A0A2H1I931_9MICO</name>
<protein>
    <submittedName>
        <fullName evidence="2">Uncharacterized protein</fullName>
    </submittedName>
</protein>
<evidence type="ECO:0000313" key="3">
    <source>
        <dbReference type="Proteomes" id="UP000234342"/>
    </source>
</evidence>